<sequence>MPQHRLNTLESGQNYTAQELDSFVSTTDVVLIATNEEQLFSEPERHYRVVRSFKGFFEHSSENGEKYFRDKKAYLVEKV</sequence>
<name>A0A2W0H8M3_9BACI</name>
<reference evidence="1 2" key="1">
    <citation type="submission" date="2017-10" db="EMBL/GenBank/DDBJ databases">
        <title>Bacillus sp. nov., a halophilic bacterium isolated from a Yangshapao Lake.</title>
        <authorList>
            <person name="Wang H."/>
        </authorList>
    </citation>
    <scope>NUCLEOTIDE SEQUENCE [LARGE SCALE GENOMIC DNA]</scope>
    <source>
        <strain evidence="1 2">YSP-3</strain>
    </source>
</reference>
<organism evidence="1 2">
    <name type="scientific">Alteribacter lacisalsi</name>
    <dbReference type="NCBI Taxonomy" id="2045244"/>
    <lineage>
        <taxon>Bacteria</taxon>
        <taxon>Bacillati</taxon>
        <taxon>Bacillota</taxon>
        <taxon>Bacilli</taxon>
        <taxon>Bacillales</taxon>
        <taxon>Bacillaceae</taxon>
        <taxon>Alteribacter</taxon>
    </lineage>
</organism>
<evidence type="ECO:0000313" key="2">
    <source>
        <dbReference type="Proteomes" id="UP000248066"/>
    </source>
</evidence>
<dbReference type="EMBL" id="PDOF01000001">
    <property type="protein sequence ID" value="PYZ97517.1"/>
    <property type="molecule type" value="Genomic_DNA"/>
</dbReference>
<comment type="caution">
    <text evidence="1">The sequence shown here is derived from an EMBL/GenBank/DDBJ whole genome shotgun (WGS) entry which is preliminary data.</text>
</comment>
<keyword evidence="2" id="KW-1185">Reference proteome</keyword>
<accession>A0A2W0H8M3</accession>
<dbReference type="OrthoDB" id="2969981at2"/>
<dbReference type="AlphaFoldDB" id="A0A2W0H8M3"/>
<protein>
    <submittedName>
        <fullName evidence="1">Uncharacterized protein</fullName>
    </submittedName>
</protein>
<dbReference type="RefSeq" id="WP_110516674.1">
    <property type="nucleotide sequence ID" value="NZ_PDOF01000001.1"/>
</dbReference>
<evidence type="ECO:0000313" key="1">
    <source>
        <dbReference type="EMBL" id="PYZ97517.1"/>
    </source>
</evidence>
<gene>
    <name evidence="1" type="ORF">CR205_02670</name>
</gene>
<proteinExistence type="predicted"/>
<dbReference type="Proteomes" id="UP000248066">
    <property type="component" value="Unassembled WGS sequence"/>
</dbReference>